<dbReference type="EMBL" id="JAPHNI010000075">
    <property type="protein sequence ID" value="KAJ8116886.1"/>
    <property type="molecule type" value="Genomic_DNA"/>
</dbReference>
<evidence type="ECO:0000313" key="1">
    <source>
        <dbReference type="EMBL" id="KAJ8116886.1"/>
    </source>
</evidence>
<sequence>MSVYKDILTTKGLDVSHCPPCAIRRLHVLPGVTYKTMVYPSGLVECCPAQLSSRHQLMHDYAVANNYGTPTLDTWFLGSEFVPLHQSPFPDSERLFYPGIIRLGVHKDYRPIKLFRLFEERQGLPAVGRYVLMQNGGIVLPQSLVLDNFQFDDWTHLILPSDSYIRRGTETWLARIDYMSCIGLLLDGSYDGPLIDSGRSSKYRTERYATLFKVVHDHLQVRANKSFLAQPRESLPSSPLNVSDKKRMFTLDVKADSQHNKRIRTGSIDNPVTCEQPEDDRMFSCYLEFHSQLKALSDENSKLKFEVQNVKAQRDMEIDGLKKQLVEKEENEAQLKDLSDENSELKSEVKDVKAQREMDHQKIDELEKQLAEKEENEAQLKSRKIALSTELDATKQSNDDLVKKCADAENTISNHTAHAQGLERDIAELLEKKEAHDAALQNAQGRLSAAEDKYRRYGEAITMLQWKFDEYKGDNDKVVRVLEEEKEQLAKDKQSLTTKYEGSLRSIASQKNAIVLLESEAKHRRLHRIKLAKTVCPDKKLFWRDWFKRDEGLNENQATERAERIYYNYFERDLEKPASVLLRINTDTAEERLD</sequence>
<dbReference type="Proteomes" id="UP001153331">
    <property type="component" value="Unassembled WGS sequence"/>
</dbReference>
<organism evidence="1 2">
    <name type="scientific">Boeremia exigua</name>
    <dbReference type="NCBI Taxonomy" id="749465"/>
    <lineage>
        <taxon>Eukaryota</taxon>
        <taxon>Fungi</taxon>
        <taxon>Dikarya</taxon>
        <taxon>Ascomycota</taxon>
        <taxon>Pezizomycotina</taxon>
        <taxon>Dothideomycetes</taxon>
        <taxon>Pleosporomycetidae</taxon>
        <taxon>Pleosporales</taxon>
        <taxon>Pleosporineae</taxon>
        <taxon>Didymellaceae</taxon>
        <taxon>Boeremia</taxon>
    </lineage>
</organism>
<proteinExistence type="predicted"/>
<name>A0ACC2INU5_9PLEO</name>
<comment type="caution">
    <text evidence="1">The sequence shown here is derived from an EMBL/GenBank/DDBJ whole genome shotgun (WGS) entry which is preliminary data.</text>
</comment>
<keyword evidence="2" id="KW-1185">Reference proteome</keyword>
<accession>A0ACC2INU5</accession>
<evidence type="ECO:0000313" key="2">
    <source>
        <dbReference type="Proteomes" id="UP001153331"/>
    </source>
</evidence>
<gene>
    <name evidence="1" type="ORF">OPT61_g1778</name>
</gene>
<reference evidence="1" key="1">
    <citation type="submission" date="2022-11" db="EMBL/GenBank/DDBJ databases">
        <title>Genome Sequence of Boeremia exigua.</title>
        <authorList>
            <person name="Buettner E."/>
        </authorList>
    </citation>
    <scope>NUCLEOTIDE SEQUENCE</scope>
    <source>
        <strain evidence="1">CU02</strain>
    </source>
</reference>
<protein>
    <submittedName>
        <fullName evidence="1">Uncharacterized protein</fullName>
    </submittedName>
</protein>